<dbReference type="Proteomes" id="UP001187192">
    <property type="component" value="Unassembled WGS sequence"/>
</dbReference>
<protein>
    <submittedName>
        <fullName evidence="2">Uncharacterized protein</fullName>
    </submittedName>
</protein>
<dbReference type="Gramene" id="FCD_00007699-RA">
    <property type="protein sequence ID" value="FCD_00007699-RA:cds"/>
    <property type="gene ID" value="FCD_00007699"/>
</dbReference>
<evidence type="ECO:0000313" key="2">
    <source>
        <dbReference type="EMBL" id="GMN45152.1"/>
    </source>
</evidence>
<evidence type="ECO:0000313" key="3">
    <source>
        <dbReference type="Proteomes" id="UP001187192"/>
    </source>
</evidence>
<comment type="caution">
    <text evidence="2">The sequence shown here is derived from an EMBL/GenBank/DDBJ whole genome shotgun (WGS) entry which is preliminary data.</text>
</comment>
<reference evidence="2" key="1">
    <citation type="submission" date="2023-07" db="EMBL/GenBank/DDBJ databases">
        <title>draft genome sequence of fig (Ficus carica).</title>
        <authorList>
            <person name="Takahashi T."/>
            <person name="Nishimura K."/>
        </authorList>
    </citation>
    <scope>NUCLEOTIDE SEQUENCE</scope>
</reference>
<keyword evidence="3" id="KW-1185">Reference proteome</keyword>
<name>A0AA88A2K5_FICCA</name>
<dbReference type="AlphaFoldDB" id="A0AA88A2K5"/>
<proteinExistence type="predicted"/>
<feature type="region of interest" description="Disordered" evidence="1">
    <location>
        <begin position="1"/>
        <end position="22"/>
    </location>
</feature>
<gene>
    <name evidence="2" type="ORF">TIFTF001_014342</name>
</gene>
<accession>A0AA88A2K5</accession>
<organism evidence="2 3">
    <name type="scientific">Ficus carica</name>
    <name type="common">Common fig</name>
    <dbReference type="NCBI Taxonomy" id="3494"/>
    <lineage>
        <taxon>Eukaryota</taxon>
        <taxon>Viridiplantae</taxon>
        <taxon>Streptophyta</taxon>
        <taxon>Embryophyta</taxon>
        <taxon>Tracheophyta</taxon>
        <taxon>Spermatophyta</taxon>
        <taxon>Magnoliopsida</taxon>
        <taxon>eudicotyledons</taxon>
        <taxon>Gunneridae</taxon>
        <taxon>Pentapetalae</taxon>
        <taxon>rosids</taxon>
        <taxon>fabids</taxon>
        <taxon>Rosales</taxon>
        <taxon>Moraceae</taxon>
        <taxon>Ficeae</taxon>
        <taxon>Ficus</taxon>
    </lineage>
</organism>
<evidence type="ECO:0000256" key="1">
    <source>
        <dbReference type="SAM" id="MobiDB-lite"/>
    </source>
</evidence>
<dbReference type="EMBL" id="BTGU01000020">
    <property type="protein sequence ID" value="GMN45152.1"/>
    <property type="molecule type" value="Genomic_DNA"/>
</dbReference>
<sequence length="76" mass="8709">MEHCVWNKQWHTGPSRSKGEDILARSPHIPRPCESDSIRIQVEGNIVAPKTFEGWKSGVPIWQMTAFHSRDRSSHS</sequence>